<proteinExistence type="inferred from homology"/>
<comment type="caution">
    <text evidence="3">The sequence shown here is derived from an EMBL/GenBank/DDBJ whole genome shotgun (WGS) entry which is preliminary data.</text>
</comment>
<dbReference type="PANTHER" id="PTHR21064:SF6">
    <property type="entry name" value="AMINOGLYCOSIDE PHOSPHOTRANSFERASE DOMAIN-CONTAINING PROTEIN"/>
    <property type="match status" value="1"/>
</dbReference>
<gene>
    <name evidence="3" type="ORF">H7B90_18050</name>
</gene>
<dbReference type="EMBL" id="JACJVR010000070">
    <property type="protein sequence ID" value="MBB6693311.1"/>
    <property type="molecule type" value="Genomic_DNA"/>
</dbReference>
<dbReference type="RefSeq" id="WP_185137291.1">
    <property type="nucleotide sequence ID" value="NZ_JACJVR010000070.1"/>
</dbReference>
<keyword evidence="4" id="KW-1185">Reference proteome</keyword>
<dbReference type="Proteomes" id="UP000553776">
    <property type="component" value="Unassembled WGS sequence"/>
</dbReference>
<organism evidence="3 4">
    <name type="scientific">Cohnella xylanilytica</name>
    <dbReference type="NCBI Taxonomy" id="557555"/>
    <lineage>
        <taxon>Bacteria</taxon>
        <taxon>Bacillati</taxon>
        <taxon>Bacillota</taxon>
        <taxon>Bacilli</taxon>
        <taxon>Bacillales</taxon>
        <taxon>Paenibacillaceae</taxon>
        <taxon>Cohnella</taxon>
    </lineage>
</organism>
<dbReference type="InterPro" id="IPR050249">
    <property type="entry name" value="Pseudomonas-type_ThrB"/>
</dbReference>
<reference evidence="3 4" key="1">
    <citation type="submission" date="2020-08" db="EMBL/GenBank/DDBJ databases">
        <title>Cohnella phylogeny.</title>
        <authorList>
            <person name="Dunlap C."/>
        </authorList>
    </citation>
    <scope>NUCLEOTIDE SEQUENCE [LARGE SCALE GENOMIC DNA]</scope>
    <source>
        <strain evidence="3 4">DSM 25239</strain>
    </source>
</reference>
<dbReference type="Pfam" id="PF01636">
    <property type="entry name" value="APH"/>
    <property type="match status" value="1"/>
</dbReference>
<keyword evidence="3" id="KW-0808">Transferase</keyword>
<name>A0A841U5H5_9BACL</name>
<sequence length="324" mass="37343">MEDADDRLFRECEGKFGFRIVRAEPVRLGWLNAKWVLHTDGEPLVLKKYHARRYKEAKVLEAALIGQQRLHEAGIPCPRVLEFQGTLLHEAQSGDRYMLMRFCEGERIGSGTASASRMYDLGRVAGAMHRHLNDGSTDGEEPEPQFVPPEPEDRIRHWDAAIEQAEREGGTHLVPLFERQKDRVRELDVGRLRHRCERGWAHRDLWTDNLLFTGDRVSAVLDFDRLNYDYPELDAARAILSGGLNEEEGLDLRKVDAFLSGYREFRAFPQGQIADSIALLWYMESVWWLRPGMDGKDPIPRRFANEMMWIASQGDELPKRLSSL</sequence>
<dbReference type="InterPro" id="IPR002575">
    <property type="entry name" value="Aminoglycoside_PTrfase"/>
</dbReference>
<dbReference type="InterPro" id="IPR011009">
    <property type="entry name" value="Kinase-like_dom_sf"/>
</dbReference>
<evidence type="ECO:0000259" key="2">
    <source>
        <dbReference type="Pfam" id="PF01636"/>
    </source>
</evidence>
<dbReference type="GO" id="GO:0019202">
    <property type="term" value="F:amino acid kinase activity"/>
    <property type="evidence" value="ECO:0007669"/>
    <property type="project" value="TreeGrafter"/>
</dbReference>
<protein>
    <submittedName>
        <fullName evidence="3">Phosphotransferase</fullName>
    </submittedName>
</protein>
<dbReference type="SUPFAM" id="SSF56112">
    <property type="entry name" value="Protein kinase-like (PK-like)"/>
    <property type="match status" value="1"/>
</dbReference>
<dbReference type="Gene3D" id="3.90.1200.10">
    <property type="match status" value="1"/>
</dbReference>
<dbReference type="AlphaFoldDB" id="A0A841U5H5"/>
<dbReference type="Gene3D" id="3.30.200.20">
    <property type="entry name" value="Phosphorylase Kinase, domain 1"/>
    <property type="match status" value="1"/>
</dbReference>
<dbReference type="PANTHER" id="PTHR21064">
    <property type="entry name" value="AMINOGLYCOSIDE PHOSPHOTRANSFERASE DOMAIN-CONTAINING PROTEIN-RELATED"/>
    <property type="match status" value="1"/>
</dbReference>
<feature type="domain" description="Aminoglycoside phosphotransferase" evidence="2">
    <location>
        <begin position="23"/>
        <end position="268"/>
    </location>
</feature>
<evidence type="ECO:0000313" key="4">
    <source>
        <dbReference type="Proteomes" id="UP000553776"/>
    </source>
</evidence>
<evidence type="ECO:0000313" key="3">
    <source>
        <dbReference type="EMBL" id="MBB6693311.1"/>
    </source>
</evidence>
<comment type="similarity">
    <text evidence="1">Belongs to the pseudomonas-type ThrB family.</text>
</comment>
<evidence type="ECO:0000256" key="1">
    <source>
        <dbReference type="ARBA" id="ARBA00038240"/>
    </source>
</evidence>
<accession>A0A841U5H5</accession>